<dbReference type="GO" id="GO:0005524">
    <property type="term" value="F:ATP binding"/>
    <property type="evidence" value="ECO:0007669"/>
    <property type="project" value="UniProtKB-UniRule"/>
</dbReference>
<name>A0A7Z0LNR8_9GAMM</name>
<evidence type="ECO:0000256" key="7">
    <source>
        <dbReference type="ARBA" id="ARBA00022679"/>
    </source>
</evidence>
<evidence type="ECO:0000313" key="18">
    <source>
        <dbReference type="Proteomes" id="UP000586119"/>
    </source>
</evidence>
<evidence type="ECO:0000256" key="15">
    <source>
        <dbReference type="HAMAP-Rule" id="MF_00521"/>
    </source>
</evidence>
<evidence type="ECO:0000313" key="17">
    <source>
        <dbReference type="EMBL" id="NYS62342.1"/>
    </source>
</evidence>
<keyword evidence="8 15" id="KW-0547">Nucleotide-binding</keyword>
<protein>
    <recommendedName>
        <fullName evidence="13 15">3-deoxy-D-manno-octulosonic acid kinase</fullName>
        <shortName evidence="15">Kdo kinase</shortName>
        <ecNumber evidence="4 15">2.7.1.166</ecNumber>
    </recommendedName>
</protein>
<sequence length="245" mass="27840">MRLATLRQRKSLILQDADSLCDAPGSHQIKPAHFTPEYWRERALITGEAPGRGNSFFLQPTPGASTQWVLRPYRRGGLIAKLSKSRYVWTGLERSRAFHEMRLTAALFDQGLPVPRPIAACVTRHGLTYEAALITQRIPGTHALADWLDDEQIPAETLSAVLTSVGRMIFRFHDHGLDHVDLNARNILIDQHGTPWLIDLDRCRLRGPGKWQKANLQRLERSLEKFTAKLHSAELMDSTLQGYRY</sequence>
<organism evidence="17 18">
    <name type="scientific">Vreelandella salicampi</name>
    <dbReference type="NCBI Taxonomy" id="1449798"/>
    <lineage>
        <taxon>Bacteria</taxon>
        <taxon>Pseudomonadati</taxon>
        <taxon>Pseudomonadota</taxon>
        <taxon>Gammaproteobacteria</taxon>
        <taxon>Oceanospirillales</taxon>
        <taxon>Halomonadaceae</taxon>
        <taxon>Vreelandella</taxon>
    </lineage>
</organism>
<keyword evidence="5 15" id="KW-1003">Cell membrane</keyword>
<evidence type="ECO:0000259" key="16">
    <source>
        <dbReference type="PROSITE" id="PS50011"/>
    </source>
</evidence>
<dbReference type="GO" id="GO:0004672">
    <property type="term" value="F:protein kinase activity"/>
    <property type="evidence" value="ECO:0007669"/>
    <property type="project" value="InterPro"/>
</dbReference>
<dbReference type="InterPro" id="IPR000719">
    <property type="entry name" value="Prot_kinase_dom"/>
</dbReference>
<keyword evidence="9 15" id="KW-0418">Kinase</keyword>
<evidence type="ECO:0000256" key="5">
    <source>
        <dbReference type="ARBA" id="ARBA00022475"/>
    </source>
</evidence>
<evidence type="ECO:0000256" key="13">
    <source>
        <dbReference type="ARBA" id="ARBA00029511"/>
    </source>
</evidence>
<dbReference type="RefSeq" id="WP_179931598.1">
    <property type="nucleotide sequence ID" value="NZ_JACCDF010000018.1"/>
</dbReference>
<evidence type="ECO:0000256" key="1">
    <source>
        <dbReference type="ARBA" id="ARBA00004515"/>
    </source>
</evidence>
<evidence type="ECO:0000256" key="8">
    <source>
        <dbReference type="ARBA" id="ARBA00022741"/>
    </source>
</evidence>
<evidence type="ECO:0000256" key="2">
    <source>
        <dbReference type="ARBA" id="ARBA00004713"/>
    </source>
</evidence>
<keyword evidence="18" id="KW-1185">Reference proteome</keyword>
<evidence type="ECO:0000256" key="14">
    <source>
        <dbReference type="ARBA" id="ARBA00034417"/>
    </source>
</evidence>
<dbReference type="UniPathway" id="UPA00958"/>
<evidence type="ECO:0000256" key="3">
    <source>
        <dbReference type="ARBA" id="ARBA00010327"/>
    </source>
</evidence>
<dbReference type="EMBL" id="JACCDF010000018">
    <property type="protein sequence ID" value="NYS62342.1"/>
    <property type="molecule type" value="Genomic_DNA"/>
</dbReference>
<comment type="catalytic activity">
    <reaction evidence="14 15">
        <text>an alpha-Kdo-(2-&gt;6)-lipid IVA + ATP = a 4-O-phospho-alpha-Kdo-(2-&gt;6)-lipid IVA + ADP + H(+)</text>
        <dbReference type="Rhea" id="RHEA:74271"/>
        <dbReference type="ChEBI" id="CHEBI:15378"/>
        <dbReference type="ChEBI" id="CHEBI:30616"/>
        <dbReference type="ChEBI" id="CHEBI:176428"/>
        <dbReference type="ChEBI" id="CHEBI:193140"/>
        <dbReference type="ChEBI" id="CHEBI:456216"/>
        <dbReference type="EC" id="2.7.1.166"/>
    </reaction>
</comment>
<comment type="function">
    <text evidence="15">Catalyzes the ATP-dependent phosphorylation of the 3-deoxy-D-manno-octulosonic acid (Kdo) residue in Kdo-lipid IV(A) at the 4-OH position.</text>
</comment>
<keyword evidence="11 15" id="KW-0448">Lipopolysaccharide biosynthesis</keyword>
<keyword evidence="12 15" id="KW-0472">Membrane</keyword>
<accession>A0A7Z0LNR8</accession>
<dbReference type="NCBIfam" id="NF002475">
    <property type="entry name" value="PRK01723.1"/>
    <property type="match status" value="1"/>
</dbReference>
<evidence type="ECO:0000256" key="12">
    <source>
        <dbReference type="ARBA" id="ARBA00023136"/>
    </source>
</evidence>
<dbReference type="HAMAP" id="MF_00521">
    <property type="entry name" value="KDO_kinase"/>
    <property type="match status" value="1"/>
</dbReference>
<comment type="caution">
    <text evidence="17">The sequence shown here is derived from an EMBL/GenBank/DDBJ whole genome shotgun (WGS) entry which is preliminary data.</text>
</comment>
<dbReference type="InterPro" id="IPR011009">
    <property type="entry name" value="Kinase-like_dom_sf"/>
</dbReference>
<comment type="subcellular location">
    <subcellularLocation>
        <location evidence="1 15">Cell inner membrane</location>
        <topology evidence="1 15">Peripheral membrane protein</topology>
        <orientation evidence="1 15">Cytoplasmic side</orientation>
    </subcellularLocation>
</comment>
<dbReference type="GO" id="GO:0005886">
    <property type="term" value="C:plasma membrane"/>
    <property type="evidence" value="ECO:0007669"/>
    <property type="project" value="UniProtKB-SubCell"/>
</dbReference>
<evidence type="ECO:0000256" key="4">
    <source>
        <dbReference type="ARBA" id="ARBA00011988"/>
    </source>
</evidence>
<dbReference type="Proteomes" id="UP000586119">
    <property type="component" value="Unassembled WGS sequence"/>
</dbReference>
<evidence type="ECO:0000256" key="10">
    <source>
        <dbReference type="ARBA" id="ARBA00022840"/>
    </source>
</evidence>
<dbReference type="AlphaFoldDB" id="A0A7Z0LNR8"/>
<comment type="pathway">
    <text evidence="2 15">Bacterial outer membrane biogenesis; LPS core biosynthesis.</text>
</comment>
<dbReference type="InterPro" id="IPR022826">
    <property type="entry name" value="KDO_kinase"/>
</dbReference>
<evidence type="ECO:0000256" key="9">
    <source>
        <dbReference type="ARBA" id="ARBA00022777"/>
    </source>
</evidence>
<feature type="domain" description="Protein kinase" evidence="16">
    <location>
        <begin position="44"/>
        <end position="245"/>
    </location>
</feature>
<keyword evidence="6 15" id="KW-0997">Cell inner membrane</keyword>
<comment type="similarity">
    <text evidence="3 15">Belongs to the protein kinase superfamily. KdkA/RfaP family.</text>
</comment>
<dbReference type="PROSITE" id="PS50011">
    <property type="entry name" value="PROTEIN_KINASE_DOM"/>
    <property type="match status" value="1"/>
</dbReference>
<evidence type="ECO:0000256" key="6">
    <source>
        <dbReference type="ARBA" id="ARBA00022519"/>
    </source>
</evidence>
<evidence type="ECO:0000256" key="11">
    <source>
        <dbReference type="ARBA" id="ARBA00022985"/>
    </source>
</evidence>
<dbReference type="SUPFAM" id="SSF56112">
    <property type="entry name" value="Protein kinase-like (PK-like)"/>
    <property type="match status" value="1"/>
</dbReference>
<keyword evidence="10 15" id="KW-0067">ATP-binding</keyword>
<keyword evidence="7 15" id="KW-0808">Transferase</keyword>
<dbReference type="EC" id="2.7.1.166" evidence="4 15"/>
<proteinExistence type="inferred from homology"/>
<reference evidence="17 18" key="1">
    <citation type="journal article" date="2015" name="Int. J. Syst. Evol. Microbiol.">
        <title>Halomonas salicampi sp. nov., a halotolerant and alkalitolerant bacterium isolated from a saltern soil.</title>
        <authorList>
            <person name="Lee J.C."/>
            <person name="Kim Y.S."/>
            <person name="Yun B.S."/>
            <person name="Whang K.S."/>
        </authorList>
    </citation>
    <scope>NUCLEOTIDE SEQUENCE [LARGE SCALE GENOMIC DNA]</scope>
    <source>
        <strain evidence="17 18">BH103</strain>
    </source>
</reference>
<dbReference type="Pfam" id="PF06293">
    <property type="entry name" value="Kdo"/>
    <property type="match status" value="1"/>
</dbReference>
<gene>
    <name evidence="15" type="primary">kdkA</name>
    <name evidence="17" type="ORF">HZS81_16430</name>
</gene>
<dbReference type="GO" id="GO:0009244">
    <property type="term" value="P:lipopolysaccharide core region biosynthetic process"/>
    <property type="evidence" value="ECO:0007669"/>
    <property type="project" value="UniProtKB-UniRule"/>
</dbReference>
<dbReference type="Gene3D" id="1.10.510.10">
    <property type="entry name" value="Transferase(Phosphotransferase) domain 1"/>
    <property type="match status" value="1"/>
</dbReference>
<feature type="active site" evidence="15">
    <location>
        <position position="181"/>
    </location>
</feature>